<evidence type="ECO:0000313" key="2">
    <source>
        <dbReference type="Proteomes" id="UP000621859"/>
    </source>
</evidence>
<evidence type="ECO:0000313" key="1">
    <source>
        <dbReference type="EMBL" id="GGP24675.1"/>
    </source>
</evidence>
<name>A0ABQ2PHG7_9NEIS</name>
<gene>
    <name evidence="1" type="ORF">GCM10010971_04940</name>
</gene>
<dbReference type="EMBL" id="BMLY01000001">
    <property type="protein sequence ID" value="GGP24675.1"/>
    <property type="molecule type" value="Genomic_DNA"/>
</dbReference>
<sequence>MMAIFDMESGASMIEPAQYEADFSQSATDLQFNRQPQVALRLMTVEEAKATESARHASPQYHPYA</sequence>
<comment type="caution">
    <text evidence="1">The sequence shown here is derived from an EMBL/GenBank/DDBJ whole genome shotgun (WGS) entry which is preliminary data.</text>
</comment>
<accession>A0ABQ2PHG7</accession>
<organism evidence="1 2">
    <name type="scientific">Silvimonas amylolytica</name>
    <dbReference type="NCBI Taxonomy" id="449663"/>
    <lineage>
        <taxon>Bacteria</taxon>
        <taxon>Pseudomonadati</taxon>
        <taxon>Pseudomonadota</taxon>
        <taxon>Betaproteobacteria</taxon>
        <taxon>Neisseriales</taxon>
        <taxon>Chitinibacteraceae</taxon>
        <taxon>Silvimonas</taxon>
    </lineage>
</organism>
<proteinExistence type="predicted"/>
<dbReference type="RefSeq" id="WP_188688344.1">
    <property type="nucleotide sequence ID" value="NZ_BMLY01000001.1"/>
</dbReference>
<keyword evidence="2" id="KW-1185">Reference proteome</keyword>
<dbReference type="Proteomes" id="UP000621859">
    <property type="component" value="Unassembled WGS sequence"/>
</dbReference>
<reference evidence="2" key="1">
    <citation type="journal article" date="2019" name="Int. J. Syst. Evol. Microbiol.">
        <title>The Global Catalogue of Microorganisms (GCM) 10K type strain sequencing project: providing services to taxonomists for standard genome sequencing and annotation.</title>
        <authorList>
            <consortium name="The Broad Institute Genomics Platform"/>
            <consortium name="The Broad Institute Genome Sequencing Center for Infectious Disease"/>
            <person name="Wu L."/>
            <person name="Ma J."/>
        </authorList>
    </citation>
    <scope>NUCLEOTIDE SEQUENCE [LARGE SCALE GENOMIC DNA]</scope>
    <source>
        <strain evidence="2">CGMCC 1.8860</strain>
    </source>
</reference>
<protein>
    <submittedName>
        <fullName evidence="1">Uncharacterized protein</fullName>
    </submittedName>
</protein>